<dbReference type="Proteomes" id="UP000753961">
    <property type="component" value="Unassembled WGS sequence"/>
</dbReference>
<accession>A0A953LB56</accession>
<evidence type="ECO:0000313" key="2">
    <source>
        <dbReference type="Proteomes" id="UP000753961"/>
    </source>
</evidence>
<dbReference type="RefSeq" id="WP_222580936.1">
    <property type="nucleotide sequence ID" value="NZ_JAHVHU010000014.1"/>
</dbReference>
<dbReference type="EMBL" id="JAHVHU010000014">
    <property type="protein sequence ID" value="MBY5959398.1"/>
    <property type="molecule type" value="Genomic_DNA"/>
</dbReference>
<protein>
    <submittedName>
        <fullName evidence="1">Uncharacterized protein</fullName>
    </submittedName>
</protein>
<name>A0A953LB56_9BACT</name>
<reference evidence="1" key="1">
    <citation type="submission" date="2021-06" db="EMBL/GenBank/DDBJ databases">
        <title>44 bacteria genomes isolated from Dapeng, Shenzhen.</title>
        <authorList>
            <person name="Zheng W."/>
            <person name="Yu S."/>
            <person name="Huang Y."/>
        </authorList>
    </citation>
    <scope>NUCLEOTIDE SEQUENCE</scope>
    <source>
        <strain evidence="1">DP5N28-2</strain>
    </source>
</reference>
<proteinExistence type="predicted"/>
<dbReference type="AlphaFoldDB" id="A0A953LB56"/>
<comment type="caution">
    <text evidence="1">The sequence shown here is derived from an EMBL/GenBank/DDBJ whole genome shotgun (WGS) entry which is preliminary data.</text>
</comment>
<gene>
    <name evidence="1" type="ORF">KUV50_14705</name>
</gene>
<dbReference type="SUPFAM" id="SSF51445">
    <property type="entry name" value="(Trans)glycosidases"/>
    <property type="match status" value="1"/>
</dbReference>
<evidence type="ECO:0000313" key="1">
    <source>
        <dbReference type="EMBL" id="MBY5959398.1"/>
    </source>
</evidence>
<sequence>MRKLVLLIVLVMVSLLPGHSGINVFSVKGNKTLLNGQDFQVIGLRCSNSLYSEETTQDLIDHLDAYMAYGINTVSVFLMGSRFGDFKGYHEDGSLNSVYAKRLKRIIAECDKRAMVVLVGCLYWSDANGSQAKWDSWTQKEANLAVANTIRFLKENDFRNVFIDPDNEGMANRAAGFNISEMISAGKAVDSTYMIGYNNWGYTPRNADLALHFSSKTKFIPYIEIEGTMTNYLGIAKKWVIILTSMWVFIPKSKKQSSFG</sequence>
<keyword evidence="2" id="KW-1185">Reference proteome</keyword>
<organism evidence="1 2">
    <name type="scientific">Membranihabitans marinus</name>
    <dbReference type="NCBI Taxonomy" id="1227546"/>
    <lineage>
        <taxon>Bacteria</taxon>
        <taxon>Pseudomonadati</taxon>
        <taxon>Bacteroidota</taxon>
        <taxon>Saprospiria</taxon>
        <taxon>Saprospirales</taxon>
        <taxon>Saprospiraceae</taxon>
        <taxon>Membranihabitans</taxon>
    </lineage>
</organism>
<dbReference type="InterPro" id="IPR017853">
    <property type="entry name" value="GH"/>
</dbReference>
<dbReference type="Gene3D" id="3.20.20.80">
    <property type="entry name" value="Glycosidases"/>
    <property type="match status" value="1"/>
</dbReference>